<evidence type="ECO:0000259" key="2">
    <source>
        <dbReference type="Pfam" id="PF20710"/>
    </source>
</evidence>
<feature type="domain" description="DUF6824" evidence="2">
    <location>
        <begin position="58"/>
        <end position="141"/>
    </location>
</feature>
<proteinExistence type="predicted"/>
<dbReference type="Pfam" id="PF20710">
    <property type="entry name" value="DUF6824"/>
    <property type="match status" value="1"/>
</dbReference>
<protein>
    <recommendedName>
        <fullName evidence="2">DUF6824 domain-containing protein</fullName>
    </recommendedName>
</protein>
<evidence type="ECO:0000313" key="3">
    <source>
        <dbReference type="EMBL" id="CAD8336748.1"/>
    </source>
</evidence>
<sequence>MTAATMTQTPANTAINNINMNNMNSMNNMNNINSMSMNVNMNTVSNNQSAAGSIGPDDVLLGRGGATNNHIGNKRYRKIVSDFQQEYLTAKKKNKVVISRRIVAVVHSNGGRFLKRNTEIDAWEEVPHKKATEKTSQALREGLDVRHKTTRPAKMPRRYSDSSDDSPKKRGRVVEGAVVAAPVTPPPTHMYSLPHIAMMTGAMVSPAIAPPQMPELQEEKAAMNQRHIPTAAPPTASTAPPQTLSTANIRMQPTKVLQSQCENVEQV</sequence>
<feature type="compositionally biased region" description="Basic residues" evidence="1">
    <location>
        <begin position="148"/>
        <end position="157"/>
    </location>
</feature>
<dbReference type="EMBL" id="HBEF01014167">
    <property type="protein sequence ID" value="CAD8336748.1"/>
    <property type="molecule type" value="Transcribed_RNA"/>
</dbReference>
<dbReference type="AlphaFoldDB" id="A0A7R9WX13"/>
<evidence type="ECO:0000256" key="1">
    <source>
        <dbReference type="SAM" id="MobiDB-lite"/>
    </source>
</evidence>
<accession>A0A7R9WX13</accession>
<feature type="compositionally biased region" description="Basic and acidic residues" evidence="1">
    <location>
        <begin position="158"/>
        <end position="168"/>
    </location>
</feature>
<feature type="region of interest" description="Disordered" evidence="1">
    <location>
        <begin position="129"/>
        <end position="171"/>
    </location>
</feature>
<dbReference type="InterPro" id="IPR049227">
    <property type="entry name" value="DUF6824"/>
</dbReference>
<organism evidence="3">
    <name type="scientific">Craspedostauros australis</name>
    <dbReference type="NCBI Taxonomy" id="1486917"/>
    <lineage>
        <taxon>Eukaryota</taxon>
        <taxon>Sar</taxon>
        <taxon>Stramenopiles</taxon>
        <taxon>Ochrophyta</taxon>
        <taxon>Bacillariophyta</taxon>
        <taxon>Bacillariophyceae</taxon>
        <taxon>Bacillariophycidae</taxon>
        <taxon>Naviculales</taxon>
        <taxon>Naviculaceae</taxon>
        <taxon>Craspedostauros</taxon>
    </lineage>
</organism>
<name>A0A7R9WX13_9STRA</name>
<gene>
    <name evidence="3" type="ORF">CAUS1442_LOCUS8876</name>
</gene>
<reference evidence="3" key="1">
    <citation type="submission" date="2021-01" db="EMBL/GenBank/DDBJ databases">
        <authorList>
            <person name="Corre E."/>
            <person name="Pelletier E."/>
            <person name="Niang G."/>
            <person name="Scheremetjew M."/>
            <person name="Finn R."/>
            <person name="Kale V."/>
            <person name="Holt S."/>
            <person name="Cochrane G."/>
            <person name="Meng A."/>
            <person name="Brown T."/>
            <person name="Cohen L."/>
        </authorList>
    </citation>
    <scope>NUCLEOTIDE SEQUENCE</scope>
    <source>
        <strain evidence="3">CCMP3328</strain>
    </source>
</reference>